<comment type="caution">
    <text evidence="2">The sequence shown here is derived from an EMBL/GenBank/DDBJ whole genome shotgun (WGS) entry which is preliminary data.</text>
</comment>
<keyword evidence="3" id="KW-1185">Reference proteome</keyword>
<dbReference type="Proteomes" id="UP000256269">
    <property type="component" value="Unassembled WGS sequence"/>
</dbReference>
<gene>
    <name evidence="2" type="ORF">BCF44_10714</name>
</gene>
<dbReference type="AlphaFoldDB" id="A0A3E0HHM6"/>
<dbReference type="EMBL" id="QUNO01000007">
    <property type="protein sequence ID" value="REH45882.1"/>
    <property type="molecule type" value="Genomic_DNA"/>
</dbReference>
<evidence type="ECO:0000313" key="2">
    <source>
        <dbReference type="EMBL" id="REH45882.1"/>
    </source>
</evidence>
<keyword evidence="1" id="KW-0472">Membrane</keyword>
<name>A0A3E0HHM6_9PSEU</name>
<proteinExistence type="predicted"/>
<organism evidence="2 3">
    <name type="scientific">Kutzneria buriramensis</name>
    <dbReference type="NCBI Taxonomy" id="1045776"/>
    <lineage>
        <taxon>Bacteria</taxon>
        <taxon>Bacillati</taxon>
        <taxon>Actinomycetota</taxon>
        <taxon>Actinomycetes</taxon>
        <taxon>Pseudonocardiales</taxon>
        <taxon>Pseudonocardiaceae</taxon>
        <taxon>Kutzneria</taxon>
    </lineage>
</organism>
<keyword evidence="1" id="KW-0812">Transmembrane</keyword>
<reference evidence="2 3" key="1">
    <citation type="submission" date="2018-08" db="EMBL/GenBank/DDBJ databases">
        <title>Genomic Encyclopedia of Archaeal and Bacterial Type Strains, Phase II (KMG-II): from individual species to whole genera.</title>
        <authorList>
            <person name="Goeker M."/>
        </authorList>
    </citation>
    <scope>NUCLEOTIDE SEQUENCE [LARGE SCALE GENOMIC DNA]</scope>
    <source>
        <strain evidence="2 3">DSM 45791</strain>
    </source>
</reference>
<evidence type="ECO:0000256" key="1">
    <source>
        <dbReference type="SAM" id="Phobius"/>
    </source>
</evidence>
<evidence type="ECO:0000313" key="3">
    <source>
        <dbReference type="Proteomes" id="UP000256269"/>
    </source>
</evidence>
<feature type="transmembrane region" description="Helical" evidence="1">
    <location>
        <begin position="6"/>
        <end position="31"/>
    </location>
</feature>
<keyword evidence="1" id="KW-1133">Transmembrane helix</keyword>
<protein>
    <submittedName>
        <fullName evidence="2">Uncharacterized protein</fullName>
    </submittedName>
</protein>
<sequence>MPVSDLVKSVIVPLVAAAIAATGIVIPILLFRRQETTRARLLRSVSDRADRERTVNQLRNTVLLLREVVQRFGLEDSLTPAQQQVVTSARDRLFTMLYSDNRLFDYLVPEDNTRPKFVTKLMLTLGELESRLDGSFTPEMAGDAVMLFGIYTLCYLLAVDPVEKVEDLQVLKILASRNSDAGALFEVLHAAPVSKGRRAYYVMEP</sequence>
<accession>A0A3E0HHM6</accession>